<dbReference type="AlphaFoldDB" id="A0A1W9NYX2"/>
<evidence type="ECO:0000313" key="1">
    <source>
        <dbReference type="EMBL" id="OQX51299.1"/>
    </source>
</evidence>
<dbReference type="STRING" id="1968527.B5M47_01150"/>
<evidence type="ECO:0000313" key="2">
    <source>
        <dbReference type="Proteomes" id="UP000192520"/>
    </source>
</evidence>
<sequence>MKNLKSILESRKNKQGKGFIRHEFQDFGYRLALALGDLRHKALYIKLAKEEDRVLLKEALNFTLDYPKARSRGKIFMWKLKELKGGDKK</sequence>
<organism evidence="1 2">
    <name type="scientific">candidate division CPR3 bacterium 4484_211</name>
    <dbReference type="NCBI Taxonomy" id="1968527"/>
    <lineage>
        <taxon>Bacteria</taxon>
        <taxon>Bacteria division CPR3</taxon>
    </lineage>
</organism>
<name>A0A1W9NYX2_UNCC3</name>
<reference evidence="2" key="1">
    <citation type="submission" date="2017-03" db="EMBL/GenBank/DDBJ databases">
        <title>Novel pathways for hydrocarbon cycling and metabolic interdependencies in hydrothermal sediment communities.</title>
        <authorList>
            <person name="Dombrowski N."/>
            <person name="Seitz K."/>
            <person name="Teske A."/>
            <person name="Baker B."/>
        </authorList>
    </citation>
    <scope>NUCLEOTIDE SEQUENCE [LARGE SCALE GENOMIC DNA]</scope>
</reference>
<protein>
    <submittedName>
        <fullName evidence="1">Uncharacterized protein</fullName>
    </submittedName>
</protein>
<dbReference type="EMBL" id="MZGJ01000005">
    <property type="protein sequence ID" value="OQX51299.1"/>
    <property type="molecule type" value="Genomic_DNA"/>
</dbReference>
<dbReference type="Proteomes" id="UP000192520">
    <property type="component" value="Unassembled WGS sequence"/>
</dbReference>
<accession>A0A1W9NYX2</accession>
<gene>
    <name evidence="1" type="ORF">B5M47_01150</name>
</gene>
<comment type="caution">
    <text evidence="1">The sequence shown here is derived from an EMBL/GenBank/DDBJ whole genome shotgun (WGS) entry which is preliminary data.</text>
</comment>
<proteinExistence type="predicted"/>